<name>A0A5B0PU86_PUCGR</name>
<evidence type="ECO:0000313" key="3">
    <source>
        <dbReference type="Proteomes" id="UP000324748"/>
    </source>
</evidence>
<feature type="region of interest" description="Disordered" evidence="1">
    <location>
        <begin position="1"/>
        <end position="57"/>
    </location>
</feature>
<reference evidence="2 3" key="1">
    <citation type="submission" date="2019-05" db="EMBL/GenBank/DDBJ databases">
        <title>Emergence of the Ug99 lineage of the wheat stem rust pathogen through somatic hybridization.</title>
        <authorList>
            <person name="Li F."/>
            <person name="Upadhyaya N.M."/>
            <person name="Sperschneider J."/>
            <person name="Matny O."/>
            <person name="Nguyen-Phuc H."/>
            <person name="Mago R."/>
            <person name="Raley C."/>
            <person name="Miller M.E."/>
            <person name="Silverstein K.A.T."/>
            <person name="Henningsen E."/>
            <person name="Hirsch C.D."/>
            <person name="Visser B."/>
            <person name="Pretorius Z.A."/>
            <person name="Steffenson B.J."/>
            <person name="Schwessinger B."/>
            <person name="Dodds P.N."/>
            <person name="Figueroa M."/>
        </authorList>
    </citation>
    <scope>NUCLEOTIDE SEQUENCE [LARGE SCALE GENOMIC DNA]</scope>
    <source>
        <strain evidence="2">21-0</strain>
    </source>
</reference>
<evidence type="ECO:0000256" key="1">
    <source>
        <dbReference type="SAM" id="MobiDB-lite"/>
    </source>
</evidence>
<proteinExistence type="predicted"/>
<keyword evidence="3" id="KW-1185">Reference proteome</keyword>
<gene>
    <name evidence="2" type="ORF">PGT21_033191</name>
</gene>
<feature type="compositionally biased region" description="Basic and acidic residues" evidence="1">
    <location>
        <begin position="34"/>
        <end position="44"/>
    </location>
</feature>
<sequence length="363" mass="41715">MDDILHGDLDDPSPGFQGVNDEPSPTAQNPSNHHSSDEFEHTDPHSLFNPLSNSDRDVNMIDRSASHRDQDTFEEVCDKLQSEFKLDPQHLKIALLASKVVPEARNAAVIFANGAYHQPAETHEFDQVFKTFVRKTARILLLVPTIEAYSNNPHRNGALPKTLYYRTLDAIEKQPAEWKKDHLESAMAQDMPKSPSTYRDAMGELLKYQRSNLRLLLLTNILETKRITINGPVPNRKAMLTSIYVDLPPKGNKMTKSEIDHQVMNNYAMRYRMCYARLVMVYFYVHKSKKDSQWTDIDERLAILRGSSCEFQQHHSTLVLNRDFQLFSHKRDYKTMNREDFSVPTLEEVQDSVNSGIVPALLK</sequence>
<dbReference type="EMBL" id="VSWC01000041">
    <property type="protein sequence ID" value="KAA1104861.1"/>
    <property type="molecule type" value="Genomic_DNA"/>
</dbReference>
<organism evidence="2 3">
    <name type="scientific">Puccinia graminis f. sp. tritici</name>
    <dbReference type="NCBI Taxonomy" id="56615"/>
    <lineage>
        <taxon>Eukaryota</taxon>
        <taxon>Fungi</taxon>
        <taxon>Dikarya</taxon>
        <taxon>Basidiomycota</taxon>
        <taxon>Pucciniomycotina</taxon>
        <taxon>Pucciniomycetes</taxon>
        <taxon>Pucciniales</taxon>
        <taxon>Pucciniaceae</taxon>
        <taxon>Puccinia</taxon>
    </lineage>
</organism>
<feature type="compositionally biased region" description="Polar residues" evidence="1">
    <location>
        <begin position="23"/>
        <end position="33"/>
    </location>
</feature>
<accession>A0A5B0PU86</accession>
<dbReference type="Proteomes" id="UP000324748">
    <property type="component" value="Unassembled WGS sequence"/>
</dbReference>
<protein>
    <submittedName>
        <fullName evidence="2">Uncharacterized protein</fullName>
    </submittedName>
</protein>
<comment type="caution">
    <text evidence="2">The sequence shown here is derived from an EMBL/GenBank/DDBJ whole genome shotgun (WGS) entry which is preliminary data.</text>
</comment>
<dbReference type="AlphaFoldDB" id="A0A5B0PU86"/>
<evidence type="ECO:0000313" key="2">
    <source>
        <dbReference type="EMBL" id="KAA1104861.1"/>
    </source>
</evidence>
<dbReference type="OrthoDB" id="2509318at2759"/>